<feature type="repeat" description="ANK" evidence="3">
    <location>
        <begin position="155"/>
        <end position="192"/>
    </location>
</feature>
<evidence type="ECO:0000256" key="3">
    <source>
        <dbReference type="PROSITE-ProRule" id="PRU00023"/>
    </source>
</evidence>
<feature type="signal peptide" evidence="4">
    <location>
        <begin position="1"/>
        <end position="22"/>
    </location>
</feature>
<dbReference type="PROSITE" id="PS50088">
    <property type="entry name" value="ANK_REPEAT"/>
    <property type="match status" value="4"/>
</dbReference>
<evidence type="ECO:0000256" key="1">
    <source>
        <dbReference type="ARBA" id="ARBA00022737"/>
    </source>
</evidence>
<accession>A0ABN8AKK7</accession>
<protein>
    <submittedName>
        <fullName evidence="5">ANK_REP_REGION domain-containing protein</fullName>
    </submittedName>
</protein>
<evidence type="ECO:0000313" key="6">
    <source>
        <dbReference type="Proteomes" id="UP000839052"/>
    </source>
</evidence>
<sequence>MLKHLYNFIFVFCILFASLATASPLHVAVSADDLPAAQRLLTSPSGRSLREERDEIGRTPLLLATELNRVDIARALIDAGADVNATDAKQDSPYLLAGAEGRLEILKMSLAHGADLASTNRYGGTALIPAAERGHVEVVRTLITAGVKVDHINRLGWTALLEAILLSDGGAAHQEIVRLLIAAGADVNLPDREGTTPLQHAMHRGYVPIATLLRKNGAR</sequence>
<dbReference type="Pfam" id="PF12796">
    <property type="entry name" value="Ank_2"/>
    <property type="match status" value="2"/>
</dbReference>
<dbReference type="InterPro" id="IPR036770">
    <property type="entry name" value="Ankyrin_rpt-contain_sf"/>
</dbReference>
<feature type="repeat" description="ANK" evidence="3">
    <location>
        <begin position="193"/>
        <end position="219"/>
    </location>
</feature>
<dbReference type="Gene3D" id="1.25.40.20">
    <property type="entry name" value="Ankyrin repeat-containing domain"/>
    <property type="match status" value="1"/>
</dbReference>
<keyword evidence="1" id="KW-0677">Repeat</keyword>
<dbReference type="PANTHER" id="PTHR24171">
    <property type="entry name" value="ANKYRIN REPEAT DOMAIN-CONTAINING PROTEIN 39-RELATED"/>
    <property type="match status" value="1"/>
</dbReference>
<dbReference type="PRINTS" id="PR01415">
    <property type="entry name" value="ANKYRIN"/>
</dbReference>
<dbReference type="SMART" id="SM00248">
    <property type="entry name" value="ANK"/>
    <property type="match status" value="6"/>
</dbReference>
<reference evidence="5 6" key="1">
    <citation type="submission" date="2021-10" db="EMBL/GenBank/DDBJ databases">
        <authorList>
            <person name="Koch H."/>
        </authorList>
    </citation>
    <scope>NUCLEOTIDE SEQUENCE [LARGE SCALE GENOMIC DNA]</scope>
    <source>
        <strain evidence="5">6680</strain>
    </source>
</reference>
<proteinExistence type="predicted"/>
<feature type="repeat" description="ANK" evidence="3">
    <location>
        <begin position="122"/>
        <end position="154"/>
    </location>
</feature>
<dbReference type="EMBL" id="OU912926">
    <property type="protein sequence ID" value="CAG9932111.1"/>
    <property type="molecule type" value="Genomic_DNA"/>
</dbReference>
<evidence type="ECO:0000256" key="4">
    <source>
        <dbReference type="SAM" id="SignalP"/>
    </source>
</evidence>
<organism evidence="5 6">
    <name type="scientific">Candidatus Nitrotoga arctica</name>
    <dbReference type="NCBI Taxonomy" id="453162"/>
    <lineage>
        <taxon>Bacteria</taxon>
        <taxon>Pseudomonadati</taxon>
        <taxon>Pseudomonadota</taxon>
        <taxon>Betaproteobacteria</taxon>
        <taxon>Nitrosomonadales</taxon>
        <taxon>Gallionellaceae</taxon>
        <taxon>Candidatus Nitrotoga</taxon>
    </lineage>
</organism>
<gene>
    <name evidence="5" type="ORF">NTG6680_0858</name>
</gene>
<dbReference type="InterPro" id="IPR002110">
    <property type="entry name" value="Ankyrin_rpt"/>
</dbReference>
<keyword evidence="4" id="KW-0732">Signal</keyword>
<name>A0ABN8AKK7_9PROT</name>
<dbReference type="PROSITE" id="PS50297">
    <property type="entry name" value="ANK_REP_REGION"/>
    <property type="match status" value="3"/>
</dbReference>
<keyword evidence="6" id="KW-1185">Reference proteome</keyword>
<evidence type="ECO:0000313" key="5">
    <source>
        <dbReference type="EMBL" id="CAG9932111.1"/>
    </source>
</evidence>
<keyword evidence="2 3" id="KW-0040">ANK repeat</keyword>
<feature type="repeat" description="ANK" evidence="3">
    <location>
        <begin position="56"/>
        <end position="88"/>
    </location>
</feature>
<feature type="chain" id="PRO_5045351227" evidence="4">
    <location>
        <begin position="23"/>
        <end position="219"/>
    </location>
</feature>
<dbReference type="RefSeq" id="WP_239796101.1">
    <property type="nucleotide sequence ID" value="NZ_OU912926.1"/>
</dbReference>
<dbReference type="SUPFAM" id="SSF48403">
    <property type="entry name" value="Ankyrin repeat"/>
    <property type="match status" value="1"/>
</dbReference>
<evidence type="ECO:0000256" key="2">
    <source>
        <dbReference type="ARBA" id="ARBA00023043"/>
    </source>
</evidence>
<dbReference type="Proteomes" id="UP000839052">
    <property type="component" value="Chromosome"/>
</dbReference>